<organism evidence="2 3">
    <name type="scientific">Candidatus Limenecus avicola</name>
    <dbReference type="NCBI Taxonomy" id="2840847"/>
    <lineage>
        <taxon>Bacteria</taxon>
        <taxon>Bacillati</taxon>
        <taxon>Bacillota</taxon>
        <taxon>Clostridia</taxon>
        <taxon>Eubacteriales</taxon>
        <taxon>Clostridiaceae</taxon>
        <taxon>Clostridiaceae incertae sedis</taxon>
        <taxon>Candidatus Limenecus</taxon>
    </lineage>
</organism>
<name>A0A9D1SRG6_9CLOT</name>
<sequence length="116" mass="13076">MKKFILLLTMVLFSQLFINANAKEPDKTINLHTDGAYILLLNTRPIEMTISNPQIINAEVTTEIYSQDSQIVIKTLTEGIAYINYKLKNTPQTIKVLVDNNAPVDKDVIEIDKVKG</sequence>
<dbReference type="AlphaFoldDB" id="A0A9D1SRG6"/>
<keyword evidence="1" id="KW-0732">Signal</keyword>
<feature type="signal peptide" evidence="1">
    <location>
        <begin position="1"/>
        <end position="22"/>
    </location>
</feature>
<feature type="chain" id="PRO_5038362386" description="Auto-transporter adhesin head GIN domain-containing protein" evidence="1">
    <location>
        <begin position="23"/>
        <end position="116"/>
    </location>
</feature>
<protein>
    <recommendedName>
        <fullName evidence="4">Auto-transporter adhesin head GIN domain-containing protein</fullName>
    </recommendedName>
</protein>
<evidence type="ECO:0000256" key="1">
    <source>
        <dbReference type="SAM" id="SignalP"/>
    </source>
</evidence>
<dbReference type="Proteomes" id="UP000886748">
    <property type="component" value="Unassembled WGS sequence"/>
</dbReference>
<dbReference type="EMBL" id="DVOD01000021">
    <property type="protein sequence ID" value="HIU92096.1"/>
    <property type="molecule type" value="Genomic_DNA"/>
</dbReference>
<comment type="caution">
    <text evidence="2">The sequence shown here is derived from an EMBL/GenBank/DDBJ whole genome shotgun (WGS) entry which is preliminary data.</text>
</comment>
<accession>A0A9D1SRG6</accession>
<reference evidence="2" key="1">
    <citation type="submission" date="2020-10" db="EMBL/GenBank/DDBJ databases">
        <authorList>
            <person name="Gilroy R."/>
        </authorList>
    </citation>
    <scope>NUCLEOTIDE SEQUENCE</scope>
    <source>
        <strain evidence="2">CHK154-7741</strain>
    </source>
</reference>
<evidence type="ECO:0008006" key="4">
    <source>
        <dbReference type="Google" id="ProtNLM"/>
    </source>
</evidence>
<evidence type="ECO:0000313" key="2">
    <source>
        <dbReference type="EMBL" id="HIU92096.1"/>
    </source>
</evidence>
<gene>
    <name evidence="2" type="ORF">IAD26_03055</name>
</gene>
<proteinExistence type="predicted"/>
<evidence type="ECO:0000313" key="3">
    <source>
        <dbReference type="Proteomes" id="UP000886748"/>
    </source>
</evidence>
<reference evidence="2" key="2">
    <citation type="journal article" date="2021" name="PeerJ">
        <title>Extensive microbial diversity within the chicken gut microbiome revealed by metagenomics and culture.</title>
        <authorList>
            <person name="Gilroy R."/>
            <person name="Ravi A."/>
            <person name="Getino M."/>
            <person name="Pursley I."/>
            <person name="Horton D.L."/>
            <person name="Alikhan N.F."/>
            <person name="Baker D."/>
            <person name="Gharbi K."/>
            <person name="Hall N."/>
            <person name="Watson M."/>
            <person name="Adriaenssens E.M."/>
            <person name="Foster-Nyarko E."/>
            <person name="Jarju S."/>
            <person name="Secka A."/>
            <person name="Antonio M."/>
            <person name="Oren A."/>
            <person name="Chaudhuri R.R."/>
            <person name="La Ragione R."/>
            <person name="Hildebrand F."/>
            <person name="Pallen M.J."/>
        </authorList>
    </citation>
    <scope>NUCLEOTIDE SEQUENCE</scope>
    <source>
        <strain evidence="2">CHK154-7741</strain>
    </source>
</reference>